<dbReference type="EMBL" id="DAAMJS010000002">
    <property type="protein sequence ID" value="HAC6946888.1"/>
    <property type="molecule type" value="Genomic_DNA"/>
</dbReference>
<feature type="signal peptide" evidence="1">
    <location>
        <begin position="1"/>
        <end position="27"/>
    </location>
</feature>
<evidence type="ECO:0000256" key="1">
    <source>
        <dbReference type="SAM" id="SignalP"/>
    </source>
</evidence>
<evidence type="ECO:0008006" key="7">
    <source>
        <dbReference type="Google" id="ProtNLM"/>
    </source>
</evidence>
<dbReference type="EMBL" id="DAASLT010000009">
    <property type="protein sequence ID" value="HAE6051974.1"/>
    <property type="molecule type" value="Genomic_DNA"/>
</dbReference>
<dbReference type="Proteomes" id="UP000839596">
    <property type="component" value="Unassembled WGS sequence"/>
</dbReference>
<evidence type="ECO:0000313" key="4">
    <source>
        <dbReference type="EMBL" id="HAE6051974.1"/>
    </source>
</evidence>
<reference evidence="3" key="1">
    <citation type="journal article" date="2018" name="Genome Biol.">
        <title>SKESA: strategic k-mer extension for scrupulous assemblies.</title>
        <authorList>
            <person name="Souvorov A."/>
            <person name="Agarwala R."/>
            <person name="Lipman D.J."/>
        </authorList>
    </citation>
    <scope>NUCLEOTIDE SEQUENCE</scope>
    <source>
        <strain evidence="5">09-0793</strain>
        <strain evidence="4">12-2229</strain>
        <strain evidence="6">13-4047</strain>
        <strain evidence="3">13-7331</strain>
    </source>
</reference>
<dbReference type="EMBL" id="DAASZT010000004">
    <property type="protein sequence ID" value="HAE7704303.1"/>
    <property type="molecule type" value="Genomic_DNA"/>
</dbReference>
<evidence type="ECO:0000313" key="2">
    <source>
        <dbReference type="EMBL" id="ECG4536785.1"/>
    </source>
</evidence>
<dbReference type="InterPro" id="IPR008966">
    <property type="entry name" value="Adhesion_dom_sf"/>
</dbReference>
<organism evidence="2">
    <name type="scientific">Salmonella enterica subsp. enterica serovar Javiana</name>
    <dbReference type="NCBI Taxonomy" id="363569"/>
    <lineage>
        <taxon>Bacteria</taxon>
        <taxon>Pseudomonadati</taxon>
        <taxon>Pseudomonadota</taxon>
        <taxon>Gammaproteobacteria</taxon>
        <taxon>Enterobacterales</taxon>
        <taxon>Enterobacteriaceae</taxon>
        <taxon>Salmonella</taxon>
    </lineage>
</organism>
<feature type="chain" id="PRO_5036154758" description="Fimbrial protein" evidence="1">
    <location>
        <begin position="28"/>
        <end position="178"/>
    </location>
</feature>
<dbReference type="EMBL" id="DAASXX010000073">
    <property type="protein sequence ID" value="HAE7520213.1"/>
    <property type="molecule type" value="Genomic_DNA"/>
</dbReference>
<sequence length="178" mass="19339">MMRNLKYKSCFWLWLLICSGAVLPASAADLQVQVSNPRPTCEISFDGKDSLTYPIGTIARNSVMKHMPFTLRIDCKGTSAVKTALTARNVTGSLQGGDDSVMMLVEGQTVANAPMLWLEKSNNQRVKLTGLQSDAFCSRNDTSDSVPNICQLKPVTSVAPNSPTGNIAVTVLFDIFYT</sequence>
<evidence type="ECO:0000313" key="5">
    <source>
        <dbReference type="EMBL" id="HAE7520213.1"/>
    </source>
</evidence>
<reference evidence="3" key="2">
    <citation type="submission" date="2018-07" db="EMBL/GenBank/DDBJ databases">
        <authorList>
            <consortium name="NCBI Pathogen Detection Project"/>
        </authorList>
    </citation>
    <scope>NUCLEOTIDE SEQUENCE</scope>
    <source>
        <strain evidence="5">09-0793</strain>
        <strain evidence="4">12-2229</strain>
        <strain evidence="6">13-4047</strain>
        <strain evidence="3">13-7331</strain>
    </source>
</reference>
<dbReference type="SUPFAM" id="SSF49401">
    <property type="entry name" value="Bacterial adhesins"/>
    <property type="match status" value="1"/>
</dbReference>
<evidence type="ECO:0000313" key="6">
    <source>
        <dbReference type="EMBL" id="HAE7704303.1"/>
    </source>
</evidence>
<protein>
    <recommendedName>
        <fullName evidence="7">Fimbrial protein</fullName>
    </recommendedName>
</protein>
<dbReference type="AlphaFoldDB" id="A0A5Y2YE18"/>
<proteinExistence type="predicted"/>
<reference evidence="2" key="3">
    <citation type="submission" date="2019-03" db="EMBL/GenBank/DDBJ databases">
        <authorList>
            <person name="Ashton P.M."/>
            <person name="Dallman T."/>
            <person name="Nair S."/>
            <person name="De Pinna E."/>
            <person name="Peters T."/>
            <person name="Grant K."/>
        </authorList>
    </citation>
    <scope>NUCLEOTIDE SEQUENCE [LARGE SCALE GENOMIC DNA]</scope>
    <source>
        <strain evidence="2">314986</strain>
    </source>
</reference>
<gene>
    <name evidence="2" type="ORF">E0S65_08780</name>
    <name evidence="3" type="ORF">G0D41_06795</name>
    <name evidence="4" type="ORF">G4I76_003806</name>
    <name evidence="5" type="ORF">G4P10_004756</name>
    <name evidence="6" type="ORF">G4P47_003294</name>
</gene>
<keyword evidence="1" id="KW-0732">Signal</keyword>
<evidence type="ECO:0000313" key="3">
    <source>
        <dbReference type="EMBL" id="HAC6946888.1"/>
    </source>
</evidence>
<comment type="caution">
    <text evidence="2">The sequence shown here is derived from an EMBL/GenBank/DDBJ whole genome shotgun (WGS) entry which is preliminary data.</text>
</comment>
<dbReference type="EMBL" id="AAIOLQ010000005">
    <property type="protein sequence ID" value="ECG4536785.1"/>
    <property type="molecule type" value="Genomic_DNA"/>
</dbReference>
<accession>A0A5Y2YE18</accession>
<name>A0A5Y2YE18_SALET</name>